<dbReference type="AlphaFoldDB" id="A0A7R9EV16"/>
<organism evidence="1">
    <name type="scientific">Timema bartmani</name>
    <dbReference type="NCBI Taxonomy" id="61472"/>
    <lineage>
        <taxon>Eukaryota</taxon>
        <taxon>Metazoa</taxon>
        <taxon>Ecdysozoa</taxon>
        <taxon>Arthropoda</taxon>
        <taxon>Hexapoda</taxon>
        <taxon>Insecta</taxon>
        <taxon>Pterygota</taxon>
        <taxon>Neoptera</taxon>
        <taxon>Polyneoptera</taxon>
        <taxon>Phasmatodea</taxon>
        <taxon>Timematodea</taxon>
        <taxon>Timematoidea</taxon>
        <taxon>Timematidae</taxon>
        <taxon>Timema</taxon>
    </lineage>
</organism>
<gene>
    <name evidence="1" type="ORF">TBIB3V08_LOCUS4293</name>
</gene>
<proteinExistence type="predicted"/>
<dbReference type="EMBL" id="OD565464">
    <property type="protein sequence ID" value="CAD7441847.1"/>
    <property type="molecule type" value="Genomic_DNA"/>
</dbReference>
<accession>A0A7R9EV16</accession>
<name>A0A7R9EV16_9NEOP</name>
<reference evidence="1" key="1">
    <citation type="submission" date="2020-11" db="EMBL/GenBank/DDBJ databases">
        <authorList>
            <person name="Tran Van P."/>
        </authorList>
    </citation>
    <scope>NUCLEOTIDE SEQUENCE</scope>
</reference>
<protein>
    <submittedName>
        <fullName evidence="1">Uncharacterized protein</fullName>
    </submittedName>
</protein>
<evidence type="ECO:0000313" key="1">
    <source>
        <dbReference type="EMBL" id="CAD7441847.1"/>
    </source>
</evidence>
<sequence length="214" mass="22703">MLELGCATAFCVSLISAISKGCSGLDSSGSLLPLRRQCCQLEVHPDIPVLKNSSSSTECNHFNLESVSDLRLSERMSAVLPVGPPRLLDFSCQTCSKSSVTDAGDTSVSCLLKMKRLSLAGCLITRPLLVEVIRVGVPLKADSSLMGCLISWSRSKGLPMDKSVITTVMPRLMPGLSVGLFISKLIMSGAFMPGMTACQAGNEGSDLFDICCYA</sequence>